<dbReference type="GO" id="GO:0008168">
    <property type="term" value="F:methyltransferase activity"/>
    <property type="evidence" value="ECO:0007669"/>
    <property type="project" value="InterPro"/>
</dbReference>
<reference evidence="7 8" key="1">
    <citation type="journal article" date="2007" name="Appl. Environ. Microbiol.">
        <title>Isolation of key methanogens for global methane emission from rice paddy fields: a novel isolate affiliated with the clone cluster rice cluster I.</title>
        <authorList>
            <person name="Sakai S."/>
            <person name="Imachi H."/>
            <person name="Sekiguchi Y."/>
            <person name="Ohashi A."/>
            <person name="Harada H."/>
            <person name="Kamagata Y."/>
        </authorList>
    </citation>
    <scope>NUCLEOTIDE SEQUENCE [LARGE SCALE GENOMIC DNA]</scope>
    <source>
        <strain evidence="8">DSM 17711 / JCM 13418 / NBRC 101707 / SANAE</strain>
    </source>
</reference>
<evidence type="ECO:0000256" key="1">
    <source>
        <dbReference type="ARBA" id="ARBA00022723"/>
    </source>
</evidence>
<gene>
    <name evidence="7" type="ordered locus">MCP_2016</name>
</gene>
<evidence type="ECO:0000256" key="4">
    <source>
        <dbReference type="ARBA" id="ARBA00023014"/>
    </source>
</evidence>
<dbReference type="GO" id="GO:0046872">
    <property type="term" value="F:metal ion binding"/>
    <property type="evidence" value="ECO:0007669"/>
    <property type="project" value="UniProtKB-KW"/>
</dbReference>
<evidence type="ECO:0008006" key="9">
    <source>
        <dbReference type="Google" id="ProtNLM"/>
    </source>
</evidence>
<evidence type="ECO:0000313" key="8">
    <source>
        <dbReference type="Proteomes" id="UP000001882"/>
    </source>
</evidence>
<dbReference type="InterPro" id="IPR029063">
    <property type="entry name" value="SAM-dependent_MTases_sf"/>
</dbReference>
<dbReference type="RefSeq" id="WP_012900762.1">
    <property type="nucleotide sequence ID" value="NC_013665.1"/>
</dbReference>
<evidence type="ECO:0000259" key="6">
    <source>
        <dbReference type="Pfam" id="PF26487"/>
    </source>
</evidence>
<dbReference type="Pfam" id="PF26486">
    <property type="entry name" value="DUF8157"/>
    <property type="match status" value="1"/>
</dbReference>
<dbReference type="InterPro" id="IPR058959">
    <property type="entry name" value="DUF8157_C"/>
</dbReference>
<dbReference type="KEGG" id="mpd:MCP_2016"/>
<dbReference type="GeneID" id="8681874"/>
<name>D1Z066_METPS</name>
<dbReference type="OrthoDB" id="117536at2157"/>
<dbReference type="InterPro" id="IPR058470">
    <property type="entry name" value="DUF8157_N"/>
</dbReference>
<reference evidence="8" key="3">
    <citation type="journal article" date="2011" name="PLoS ONE">
        <title>Genome sequence of a mesophilic hydrogenotrophic methanogen Methanocella paludicola, the first cultivated representative of the order Methanocellales.</title>
        <authorList>
            <person name="Sakai S."/>
            <person name="Takaki Y."/>
            <person name="Shimamura S."/>
            <person name="Sekine M."/>
            <person name="Tajima T."/>
            <person name="Kosugi H."/>
            <person name="Ichikawa N."/>
            <person name="Tasumi E."/>
            <person name="Hiraki A.T."/>
            <person name="Shimizu A."/>
            <person name="Kato Y."/>
            <person name="Nishiko R."/>
            <person name="Mori K."/>
            <person name="Fujita N."/>
            <person name="Imachi H."/>
            <person name="Takai K."/>
        </authorList>
    </citation>
    <scope>NUCLEOTIDE SEQUENCE [LARGE SCALE GENOMIC DNA]</scope>
    <source>
        <strain evidence="8">DSM 17711 / JCM 13418 / NBRC 101707 / SANAE</strain>
    </source>
</reference>
<keyword evidence="4" id="KW-0411">Iron-sulfur</keyword>
<proteinExistence type="predicted"/>
<dbReference type="GO" id="GO:0051536">
    <property type="term" value="F:iron-sulfur cluster binding"/>
    <property type="evidence" value="ECO:0007669"/>
    <property type="project" value="UniProtKB-KW"/>
</dbReference>
<dbReference type="AlphaFoldDB" id="D1Z066"/>
<protein>
    <recommendedName>
        <fullName evidence="9">Methyltransferase</fullName>
    </recommendedName>
</protein>
<keyword evidence="1" id="KW-0479">Metal-binding</keyword>
<dbReference type="InterPro" id="IPR015324">
    <property type="entry name" value="Ribosomal_Rsm22-like"/>
</dbReference>
<dbReference type="GO" id="GO:0006412">
    <property type="term" value="P:translation"/>
    <property type="evidence" value="ECO:0007669"/>
    <property type="project" value="InterPro"/>
</dbReference>
<dbReference type="Pfam" id="PF09243">
    <property type="entry name" value="Rsm22"/>
    <property type="match status" value="1"/>
</dbReference>
<dbReference type="eggNOG" id="arCOG04580">
    <property type="taxonomic scope" value="Archaea"/>
</dbReference>
<keyword evidence="3" id="KW-0408">Iron</keyword>
<dbReference type="STRING" id="304371.MCP_2016"/>
<sequence>MSSKEIVSAVKYVSRMKPEFMLSEICGYVKGDVSVADVYDALRPLAYDLGIRLEPAGNDYRAVRLPPAKPLALDEKERSAQDGFLASPIVPEKLEKLMERYVEKKTGKAWHDPAVVEKLRKAIAEQKADYWKEGRKRRITYETGYSILGYLAYQFPVYFAQSEHIIYGLASDGLLKDRMKVMDAGTGPGTVPLALIDFYRRIGRGEAVIYSLEKYDENVEAFNYLVPAYAEGTGVKVEKPLRADLLSLKADDLPDDIDLMFFSNVLNELGGDIERKAEIVRAMAGRLAIDGNIVIVEPADKVNSTEMRKLVIALMNKGLGVYSPCSFIWCVRCHPESCWTFQEREDIKPTRLMQKVAEEEPFRFINTDIKYSYAVLRHDKLSREKYRVPEKAKFARLSKMKDHVKKHINVVAAVMSGDLGDKADHVYKLCDGTAAKPVYAILPDYHTSPENEALKTAKYGQIVEIYGVLVRYNKEYDAFNLLVNRNTKVKGVKEQADTS</sequence>
<dbReference type="EMBL" id="AP011532">
    <property type="protein sequence ID" value="BAI62088.1"/>
    <property type="molecule type" value="Genomic_DNA"/>
</dbReference>
<dbReference type="Proteomes" id="UP000001882">
    <property type="component" value="Chromosome"/>
</dbReference>
<keyword evidence="8" id="KW-1185">Reference proteome</keyword>
<evidence type="ECO:0000256" key="3">
    <source>
        <dbReference type="ARBA" id="ARBA00023004"/>
    </source>
</evidence>
<dbReference type="Pfam" id="PF26487">
    <property type="entry name" value="DUF8157_C"/>
    <property type="match status" value="1"/>
</dbReference>
<feature type="domain" description="DUF8157" evidence="5">
    <location>
        <begin position="4"/>
        <end position="53"/>
    </location>
</feature>
<organism evidence="7 8">
    <name type="scientific">Methanocella paludicola (strain DSM 17711 / JCM 13418 / NBRC 101707 / SANAE)</name>
    <dbReference type="NCBI Taxonomy" id="304371"/>
    <lineage>
        <taxon>Archaea</taxon>
        <taxon>Methanobacteriati</taxon>
        <taxon>Methanobacteriota</taxon>
        <taxon>Stenosarchaea group</taxon>
        <taxon>Methanomicrobia</taxon>
        <taxon>Methanocellales</taxon>
        <taxon>Methanocellaceae</taxon>
        <taxon>Methanocella</taxon>
    </lineage>
</organism>
<evidence type="ECO:0000259" key="5">
    <source>
        <dbReference type="Pfam" id="PF26486"/>
    </source>
</evidence>
<dbReference type="SUPFAM" id="SSF53335">
    <property type="entry name" value="S-adenosyl-L-methionine-dependent methyltransferases"/>
    <property type="match status" value="1"/>
</dbReference>
<reference evidence="7 8" key="2">
    <citation type="journal article" date="2008" name="Int. J. Syst. Evol. Microbiol.">
        <title>Methanocella paludicola gen. nov., sp. nov., a methane-producing archaeon, the first isolate of the lineage 'Rice Cluster I', and proposal of the new archaeal order Methanocellales ord. nov.</title>
        <authorList>
            <person name="Sakai S."/>
            <person name="Imachi H."/>
            <person name="Hanada S."/>
            <person name="Ohashi A."/>
            <person name="Harada H."/>
            <person name="Kamagata Y."/>
        </authorList>
    </citation>
    <scope>NUCLEOTIDE SEQUENCE [LARGE SCALE GENOMIC DNA]</scope>
    <source>
        <strain evidence="8">DSM 17711 / JCM 13418 / NBRC 101707 / SANAE</strain>
    </source>
</reference>
<evidence type="ECO:0000256" key="2">
    <source>
        <dbReference type="ARBA" id="ARBA00022946"/>
    </source>
</evidence>
<evidence type="ECO:0000313" key="7">
    <source>
        <dbReference type="EMBL" id="BAI62088.1"/>
    </source>
</evidence>
<accession>D1Z066</accession>
<feature type="domain" description="DUF8157" evidence="6">
    <location>
        <begin position="398"/>
        <end position="490"/>
    </location>
</feature>
<keyword evidence="2" id="KW-0809">Transit peptide</keyword>
<dbReference type="InParanoid" id="D1Z066"/>